<comment type="catalytic activity">
    <reaction evidence="8">
        <text>tRNA(Tyr) + L-tyrosine + ATP = L-tyrosyl-tRNA(Tyr) + AMP + diphosphate + H(+)</text>
        <dbReference type="Rhea" id="RHEA:10220"/>
        <dbReference type="Rhea" id="RHEA-COMP:9706"/>
        <dbReference type="Rhea" id="RHEA-COMP:9707"/>
        <dbReference type="ChEBI" id="CHEBI:15378"/>
        <dbReference type="ChEBI" id="CHEBI:30616"/>
        <dbReference type="ChEBI" id="CHEBI:33019"/>
        <dbReference type="ChEBI" id="CHEBI:58315"/>
        <dbReference type="ChEBI" id="CHEBI:78442"/>
        <dbReference type="ChEBI" id="CHEBI:78536"/>
        <dbReference type="ChEBI" id="CHEBI:456215"/>
        <dbReference type="EC" id="6.1.1.1"/>
    </reaction>
</comment>
<dbReference type="Gene3D" id="3.40.50.620">
    <property type="entry name" value="HUPs"/>
    <property type="match status" value="1"/>
</dbReference>
<evidence type="ECO:0000313" key="14">
    <source>
        <dbReference type="EMBL" id="WJW67177.1"/>
    </source>
</evidence>
<keyword evidence="16" id="KW-1185">Reference proteome</keyword>
<dbReference type="GO" id="GO:0005829">
    <property type="term" value="C:cytosol"/>
    <property type="evidence" value="ECO:0007669"/>
    <property type="project" value="TreeGrafter"/>
</dbReference>
<dbReference type="Gene3D" id="3.10.290.10">
    <property type="entry name" value="RNA-binding S4 domain"/>
    <property type="match status" value="1"/>
</dbReference>
<dbReference type="InterPro" id="IPR014729">
    <property type="entry name" value="Rossmann-like_a/b/a_fold"/>
</dbReference>
<dbReference type="Gene3D" id="3.50.40.10">
    <property type="entry name" value="Phenylalanyl-trna Synthetase, Chain B, domain 3"/>
    <property type="match status" value="1"/>
</dbReference>
<proteinExistence type="predicted"/>
<gene>
    <name evidence="14" type="primary">tyrS</name>
    <name evidence="13" type="ORF">HXX08_05425</name>
    <name evidence="14" type="ORF">OZ401_000433</name>
</gene>
<dbReference type="Pfam" id="PF22421">
    <property type="entry name" value="SYY_C-terminal"/>
    <property type="match status" value="1"/>
</dbReference>
<evidence type="ECO:0000256" key="6">
    <source>
        <dbReference type="ARBA" id="ARBA00022917"/>
    </source>
</evidence>
<organism evidence="13 15">
    <name type="scientific">Candidatus Chlorohelix allophototropha</name>
    <dbReference type="NCBI Taxonomy" id="3003348"/>
    <lineage>
        <taxon>Bacteria</taxon>
        <taxon>Bacillati</taxon>
        <taxon>Chloroflexota</taxon>
        <taxon>Chloroflexia</taxon>
        <taxon>Candidatus Chloroheliales</taxon>
        <taxon>Candidatus Chloroheliaceae</taxon>
        <taxon>Candidatus Chlorohelix</taxon>
    </lineage>
</organism>
<evidence type="ECO:0000256" key="3">
    <source>
        <dbReference type="ARBA" id="ARBA00022741"/>
    </source>
</evidence>
<dbReference type="SUPFAM" id="SSF55174">
    <property type="entry name" value="Alpha-L RNA-binding motif"/>
    <property type="match status" value="1"/>
</dbReference>
<dbReference type="GO" id="GO:0004831">
    <property type="term" value="F:tyrosine-tRNA ligase activity"/>
    <property type="evidence" value="ECO:0007669"/>
    <property type="project" value="UniProtKB-UniRule"/>
</dbReference>
<accession>A0A8T7LYC5</accession>
<dbReference type="SMART" id="SM00873">
    <property type="entry name" value="B3_4"/>
    <property type="match status" value="1"/>
</dbReference>
<dbReference type="PANTHER" id="PTHR11766:SF1">
    <property type="entry name" value="TYROSINE--TRNA LIGASE"/>
    <property type="match status" value="1"/>
</dbReference>
<dbReference type="GO" id="GO:0004826">
    <property type="term" value="F:phenylalanine-tRNA ligase activity"/>
    <property type="evidence" value="ECO:0007669"/>
    <property type="project" value="InterPro"/>
</dbReference>
<evidence type="ECO:0000256" key="10">
    <source>
        <dbReference type="PROSITE-ProRule" id="PRU00182"/>
    </source>
</evidence>
<dbReference type="CDD" id="cd00805">
    <property type="entry name" value="TyrRS_core"/>
    <property type="match status" value="1"/>
</dbReference>
<keyword evidence="5 10" id="KW-0694">RNA-binding</keyword>
<dbReference type="InterPro" id="IPR002942">
    <property type="entry name" value="S4_RNA-bd"/>
</dbReference>
<dbReference type="SUPFAM" id="SSF52374">
    <property type="entry name" value="Nucleotidylyl transferase"/>
    <property type="match status" value="1"/>
</dbReference>
<reference evidence="13 15" key="1">
    <citation type="submission" date="2020-06" db="EMBL/GenBank/DDBJ databases">
        <title>Anoxygenic phototrophic Chloroflexota member uses a Type I reaction center.</title>
        <authorList>
            <person name="Tsuji J.M."/>
            <person name="Shaw N.A."/>
            <person name="Nagashima S."/>
            <person name="Venkiteswaran J."/>
            <person name="Schiff S.L."/>
            <person name="Hanada S."/>
            <person name="Tank M."/>
            <person name="Neufeld J.D."/>
        </authorList>
    </citation>
    <scope>NUCLEOTIDE SEQUENCE [LARGE SCALE GENOMIC DNA]</scope>
    <source>
        <strain evidence="13">L227-S17</strain>
    </source>
</reference>
<dbReference type="GO" id="GO:0005524">
    <property type="term" value="F:ATP binding"/>
    <property type="evidence" value="ECO:0007669"/>
    <property type="project" value="UniProtKB-KW"/>
</dbReference>
<dbReference type="InterPro" id="IPR005146">
    <property type="entry name" value="B3/B4_tRNA-bd"/>
</dbReference>
<evidence type="ECO:0000313" key="13">
    <source>
        <dbReference type="EMBL" id="NWJ45302.1"/>
    </source>
</evidence>
<evidence type="ECO:0000256" key="8">
    <source>
        <dbReference type="ARBA" id="ARBA00048248"/>
    </source>
</evidence>
<dbReference type="PRINTS" id="PR01040">
    <property type="entry name" value="TRNASYNTHTYR"/>
</dbReference>
<keyword evidence="3" id="KW-0547">Nucleotide-binding</keyword>
<feature type="domain" description="B3/B4 tRNA-binding" evidence="12">
    <location>
        <begin position="64"/>
        <end position="220"/>
    </location>
</feature>
<reference evidence="14" key="2">
    <citation type="journal article" date="2024" name="Nature">
        <title>Anoxygenic phototroph of the Chloroflexota uses a type I reaction centre.</title>
        <authorList>
            <person name="Tsuji J.M."/>
            <person name="Shaw N.A."/>
            <person name="Nagashima S."/>
            <person name="Venkiteswaran J.J."/>
            <person name="Schiff S.L."/>
            <person name="Watanabe T."/>
            <person name="Fukui M."/>
            <person name="Hanada S."/>
            <person name="Tank M."/>
            <person name="Neufeld J.D."/>
        </authorList>
    </citation>
    <scope>NUCLEOTIDE SEQUENCE</scope>
    <source>
        <strain evidence="14">L227-S17</strain>
    </source>
</reference>
<dbReference type="InterPro" id="IPR036986">
    <property type="entry name" value="S4_RNA-bd_sf"/>
</dbReference>
<evidence type="ECO:0000256" key="1">
    <source>
        <dbReference type="ARBA" id="ARBA00013160"/>
    </source>
</evidence>
<feature type="domain" description="RNA-binding S4" evidence="11">
    <location>
        <begin position="593"/>
        <end position="651"/>
    </location>
</feature>
<evidence type="ECO:0000256" key="9">
    <source>
        <dbReference type="NCBIfam" id="TIGR00234"/>
    </source>
</evidence>
<name>A0A8T7LYC5_9CHLR</name>
<evidence type="ECO:0000256" key="7">
    <source>
        <dbReference type="ARBA" id="ARBA00023146"/>
    </source>
</evidence>
<dbReference type="Gene3D" id="1.10.240.10">
    <property type="entry name" value="Tyrosyl-Transfer RNA Synthetase"/>
    <property type="match status" value="1"/>
</dbReference>
<dbReference type="InterPro" id="IPR024088">
    <property type="entry name" value="Tyr-tRNA-ligase_bac-type"/>
</dbReference>
<dbReference type="RefSeq" id="WP_341469075.1">
    <property type="nucleotide sequence ID" value="NZ_CP128399.1"/>
</dbReference>
<dbReference type="InterPro" id="IPR002305">
    <property type="entry name" value="aa-tRNA-synth_Ic"/>
</dbReference>
<evidence type="ECO:0000259" key="11">
    <source>
        <dbReference type="SMART" id="SM00363"/>
    </source>
</evidence>
<keyword evidence="2 13" id="KW-0436">Ligase</keyword>
<dbReference type="SUPFAM" id="SSF56037">
    <property type="entry name" value="PheT/TilS domain"/>
    <property type="match status" value="1"/>
</dbReference>
<dbReference type="Pfam" id="PF03483">
    <property type="entry name" value="B3_4"/>
    <property type="match status" value="1"/>
</dbReference>
<dbReference type="InterPro" id="IPR002307">
    <property type="entry name" value="Tyr-tRNA-ligase"/>
</dbReference>
<dbReference type="GO" id="GO:0006437">
    <property type="term" value="P:tyrosyl-tRNA aminoacylation"/>
    <property type="evidence" value="ECO:0007669"/>
    <property type="project" value="UniProtKB-UniRule"/>
</dbReference>
<evidence type="ECO:0000256" key="4">
    <source>
        <dbReference type="ARBA" id="ARBA00022840"/>
    </source>
</evidence>
<evidence type="ECO:0000313" key="15">
    <source>
        <dbReference type="Proteomes" id="UP000521676"/>
    </source>
</evidence>
<dbReference type="Pfam" id="PF00579">
    <property type="entry name" value="tRNA-synt_1b"/>
    <property type="match status" value="1"/>
</dbReference>
<dbReference type="EMBL" id="JACATZ010000001">
    <property type="protein sequence ID" value="NWJ45302.1"/>
    <property type="molecule type" value="Genomic_DNA"/>
</dbReference>
<dbReference type="EMBL" id="CP128399">
    <property type="protein sequence ID" value="WJW67177.1"/>
    <property type="molecule type" value="Genomic_DNA"/>
</dbReference>
<dbReference type="SMART" id="SM00363">
    <property type="entry name" value="S4"/>
    <property type="match status" value="1"/>
</dbReference>
<sequence>MRFSVAAQVFEKFPDYIVGGVIAAGLDNNRVQELSYRLLLEAMQEARSHFNDDTANLTSHPYIARWREAFRLAGIKPGDFQSSSEALLRRVVKGQDLPSINPAINIANAVSVRYAIPMGGHDLDRLVGDLAVRLSHSDDVFSPPDGDEGQIEKLPAGEIAYIDEAEVRTRRWVWRQGRKARVDENSQNIFFPIDGFESLNGNEVRQAAEELAKLLTEHLGAQCQTFVVNRQQPSYLWEIHTESRSDKMSSPTIITGLKRERDKIDELLTRGVAQIVTREELEAKLRSGKQLRVKLGIDPTGPLIHIGRSVTLQKLRQFQDLGHQIVLIIGQFTGQIGDASDKTSTRPMLTPDQVAENTRTYRQQISKILDESKVEWRNNLDWFGNMPFKEGIILMTNFTVAQMIERDNFRERWDAGKPISLQEIVYPVLQGYDSVMINSDVEIGGTDQLFNMMAGRLLQERYGQAPQSVMCNAMINGTDGRKMSTSQGNGVYISEPPKDMYAKMLRTIDELILEYFEVLTKVPLDDLDAMKQQLDSGENPMLLKKKLAYTLTEQYHGTEAATEAQRDFEQVHQRREMPEDMPIFTPETGISEVVLQELLVKNGLATSNKDAQRTATEGGIRINGEKVTDAKARITLQDGMVIQRGNRQFLKIKL</sequence>
<keyword evidence="4" id="KW-0067">ATP-binding</keyword>
<dbReference type="InterPro" id="IPR020825">
    <property type="entry name" value="Phe-tRNA_synthase-like_B3/B4"/>
</dbReference>
<dbReference type="EC" id="6.1.1.1" evidence="1 9"/>
<dbReference type="PANTHER" id="PTHR11766">
    <property type="entry name" value="TYROSYL-TRNA SYNTHETASE"/>
    <property type="match status" value="1"/>
</dbReference>
<dbReference type="Proteomes" id="UP001431572">
    <property type="component" value="Chromosome 1"/>
</dbReference>
<dbReference type="InterPro" id="IPR054608">
    <property type="entry name" value="SYY-like_C"/>
</dbReference>
<protein>
    <recommendedName>
        <fullName evidence="1 9">Tyrosine--tRNA ligase</fullName>
        <ecNumber evidence="1 9">6.1.1.1</ecNumber>
    </recommendedName>
</protein>
<dbReference type="PROSITE" id="PS50889">
    <property type="entry name" value="S4"/>
    <property type="match status" value="1"/>
</dbReference>
<dbReference type="Proteomes" id="UP000521676">
    <property type="component" value="Unassembled WGS sequence"/>
</dbReference>
<dbReference type="GO" id="GO:0003723">
    <property type="term" value="F:RNA binding"/>
    <property type="evidence" value="ECO:0007669"/>
    <property type="project" value="UniProtKB-KW"/>
</dbReference>
<dbReference type="NCBIfam" id="TIGR00234">
    <property type="entry name" value="tyrS"/>
    <property type="match status" value="1"/>
</dbReference>
<evidence type="ECO:0000259" key="12">
    <source>
        <dbReference type="SMART" id="SM00873"/>
    </source>
</evidence>
<evidence type="ECO:0000256" key="2">
    <source>
        <dbReference type="ARBA" id="ARBA00022598"/>
    </source>
</evidence>
<evidence type="ECO:0000256" key="5">
    <source>
        <dbReference type="ARBA" id="ARBA00022884"/>
    </source>
</evidence>
<keyword evidence="6" id="KW-0648">Protein biosynthesis</keyword>
<keyword evidence="7" id="KW-0030">Aminoacyl-tRNA synthetase</keyword>
<dbReference type="AlphaFoldDB" id="A0A8T7LYC5"/>
<evidence type="ECO:0000313" key="16">
    <source>
        <dbReference type="Proteomes" id="UP001431572"/>
    </source>
</evidence>